<reference evidence="2" key="1">
    <citation type="submission" date="2022-11" db="UniProtKB">
        <authorList>
            <consortium name="WormBaseParasite"/>
        </authorList>
    </citation>
    <scope>IDENTIFICATION</scope>
</reference>
<protein>
    <submittedName>
        <fullName evidence="2">Uncharacterized protein</fullName>
    </submittedName>
</protein>
<evidence type="ECO:0000313" key="2">
    <source>
        <dbReference type="WBParaSite" id="jg6018"/>
    </source>
</evidence>
<evidence type="ECO:0000313" key="1">
    <source>
        <dbReference type="Proteomes" id="UP000887574"/>
    </source>
</evidence>
<organism evidence="1 2">
    <name type="scientific">Ditylenchus dipsaci</name>
    <dbReference type="NCBI Taxonomy" id="166011"/>
    <lineage>
        <taxon>Eukaryota</taxon>
        <taxon>Metazoa</taxon>
        <taxon>Ecdysozoa</taxon>
        <taxon>Nematoda</taxon>
        <taxon>Chromadorea</taxon>
        <taxon>Rhabditida</taxon>
        <taxon>Tylenchina</taxon>
        <taxon>Tylenchomorpha</taxon>
        <taxon>Sphaerularioidea</taxon>
        <taxon>Anguinidae</taxon>
        <taxon>Anguininae</taxon>
        <taxon>Ditylenchus</taxon>
    </lineage>
</organism>
<dbReference type="Proteomes" id="UP000887574">
    <property type="component" value="Unplaced"/>
</dbReference>
<dbReference type="WBParaSite" id="jg6018">
    <property type="protein sequence ID" value="jg6018"/>
    <property type="gene ID" value="jg6018"/>
</dbReference>
<keyword evidence="1" id="KW-1185">Reference proteome</keyword>
<proteinExistence type="predicted"/>
<sequence length="153" mass="17109">MSSRPILLPGFLFPQPSTLITRHPFICCCCQCPDWVMMKKMFTGGVYLSGFNKDGSMRCLSLRGNSRNRDLFDQIQALIAAADQFERMDSTSTNFGRIVYFNQAGERIGTDNNALNSSTKRLLCQPDGTYIRPNGRDVVDSAACCSFNARNKN</sequence>
<name>A0A915EF49_9BILA</name>
<accession>A0A915EF49</accession>
<dbReference type="AlphaFoldDB" id="A0A915EF49"/>